<keyword evidence="3" id="KW-0282">Flagellum</keyword>
<dbReference type="EMBL" id="SOFY01000011">
    <property type="protein sequence ID" value="TFC52100.1"/>
    <property type="molecule type" value="Genomic_DNA"/>
</dbReference>
<accession>A0AAQ2C8D1</accession>
<protein>
    <submittedName>
        <fullName evidence="3">Flagellar hook-length control protein FliK</fullName>
    </submittedName>
</protein>
<dbReference type="InterPro" id="IPR038610">
    <property type="entry name" value="FliK-like_C_sf"/>
</dbReference>
<keyword evidence="4" id="KW-1185">Reference proteome</keyword>
<dbReference type="CDD" id="cd17470">
    <property type="entry name" value="T3SS_Flik_C"/>
    <property type="match status" value="1"/>
</dbReference>
<organism evidence="3 4">
    <name type="scientific">Cryobacterium shii</name>
    <dbReference type="NCBI Taxonomy" id="1259235"/>
    <lineage>
        <taxon>Bacteria</taxon>
        <taxon>Bacillati</taxon>
        <taxon>Actinomycetota</taxon>
        <taxon>Actinomycetes</taxon>
        <taxon>Micrococcales</taxon>
        <taxon>Microbacteriaceae</taxon>
        <taxon>Cryobacterium</taxon>
    </lineage>
</organism>
<dbReference type="Pfam" id="PF02120">
    <property type="entry name" value="Flg_hook"/>
    <property type="match status" value="1"/>
</dbReference>
<feature type="compositionally biased region" description="Low complexity" evidence="1">
    <location>
        <begin position="130"/>
        <end position="139"/>
    </location>
</feature>
<evidence type="ECO:0000313" key="3">
    <source>
        <dbReference type="EMBL" id="TFC52100.1"/>
    </source>
</evidence>
<dbReference type="InterPro" id="IPR021136">
    <property type="entry name" value="Flagellar_hook_control-like_C"/>
</dbReference>
<evidence type="ECO:0000313" key="4">
    <source>
        <dbReference type="Proteomes" id="UP000297403"/>
    </source>
</evidence>
<evidence type="ECO:0000256" key="1">
    <source>
        <dbReference type="SAM" id="MobiDB-lite"/>
    </source>
</evidence>
<evidence type="ECO:0000259" key="2">
    <source>
        <dbReference type="Pfam" id="PF02120"/>
    </source>
</evidence>
<sequence>MGSATTPSTPAAASAVPSNVPAASVPVVPLTTQVARTLFTLAGAAAGDHVMTIQVSPDNLGPVTVRAHLGADGIRVELFVPTDLARDALRAILPDLRRDLASGGLNAQLDLSNRDQASGDGAARQFAATPVRPAQAREPAEPAVFHAVRFSNSHTIDVLA</sequence>
<comment type="caution">
    <text evidence="3">The sequence shown here is derived from an EMBL/GenBank/DDBJ whole genome shotgun (WGS) entry which is preliminary data.</text>
</comment>
<dbReference type="Proteomes" id="UP000297403">
    <property type="component" value="Unassembled WGS sequence"/>
</dbReference>
<proteinExistence type="predicted"/>
<name>A0AAQ2C8D1_9MICO</name>
<keyword evidence="3" id="KW-0966">Cell projection</keyword>
<reference evidence="3 4" key="1">
    <citation type="submission" date="2019-03" db="EMBL/GenBank/DDBJ databases">
        <title>Genomics of glacier-inhabiting Cryobacterium strains.</title>
        <authorList>
            <person name="Liu Q."/>
            <person name="Xin Y.-H."/>
        </authorList>
    </citation>
    <scope>NUCLEOTIDE SEQUENCE [LARGE SCALE GENOMIC DNA]</scope>
    <source>
        <strain evidence="4">TMT1-22</strain>
    </source>
</reference>
<dbReference type="RefSeq" id="WP_134402533.1">
    <property type="nucleotide sequence ID" value="NZ_SOFY01000011.1"/>
</dbReference>
<gene>
    <name evidence="3" type="ORF">E3O49_02115</name>
</gene>
<feature type="region of interest" description="Disordered" evidence="1">
    <location>
        <begin position="111"/>
        <end position="139"/>
    </location>
</feature>
<dbReference type="AlphaFoldDB" id="A0AAQ2C8D1"/>
<dbReference type="Gene3D" id="3.30.750.140">
    <property type="match status" value="1"/>
</dbReference>
<feature type="domain" description="Flagellar hook-length control protein-like C-terminal" evidence="2">
    <location>
        <begin position="47"/>
        <end position="115"/>
    </location>
</feature>
<keyword evidence="3" id="KW-0969">Cilium</keyword>